<dbReference type="Pfam" id="PF04986">
    <property type="entry name" value="Y2_Tnp"/>
    <property type="match status" value="1"/>
</dbReference>
<dbReference type="NCBIfam" id="NF033538">
    <property type="entry name" value="transpos_IS91"/>
    <property type="match status" value="1"/>
</dbReference>
<evidence type="ECO:0000313" key="4">
    <source>
        <dbReference type="Proteomes" id="UP000483379"/>
    </source>
</evidence>
<evidence type="ECO:0000259" key="2">
    <source>
        <dbReference type="Pfam" id="PF14319"/>
    </source>
</evidence>
<comment type="caution">
    <text evidence="3">The sequence shown here is derived from an EMBL/GenBank/DDBJ whole genome shotgun (WGS) entry which is preliminary data.</text>
</comment>
<feature type="domain" description="Transposase IS801/IS1294" evidence="1">
    <location>
        <begin position="140"/>
        <end position="304"/>
    </location>
</feature>
<dbReference type="PANTHER" id="PTHR37023:SF1">
    <property type="entry name" value="ISSOD25 TRANSPOSASE TNPA_ISSOD25"/>
    <property type="match status" value="1"/>
</dbReference>
<dbReference type="GO" id="GO:0006313">
    <property type="term" value="P:DNA transposition"/>
    <property type="evidence" value="ECO:0007669"/>
    <property type="project" value="InterPro"/>
</dbReference>
<dbReference type="InterPro" id="IPR054832">
    <property type="entry name" value="transpos_IS91"/>
</dbReference>
<dbReference type="RefSeq" id="WP_164456640.1">
    <property type="nucleotide sequence ID" value="NZ_JAAIJQ010000220.1"/>
</dbReference>
<organism evidence="3 4">
    <name type="scientific">Thiorhodococcus minor</name>
    <dbReference type="NCBI Taxonomy" id="57489"/>
    <lineage>
        <taxon>Bacteria</taxon>
        <taxon>Pseudomonadati</taxon>
        <taxon>Pseudomonadota</taxon>
        <taxon>Gammaproteobacteria</taxon>
        <taxon>Chromatiales</taxon>
        <taxon>Chromatiaceae</taxon>
        <taxon>Thiorhodococcus</taxon>
    </lineage>
</organism>
<dbReference type="EMBL" id="JAAIJQ010000220">
    <property type="protein sequence ID" value="NEV65323.1"/>
    <property type="molecule type" value="Genomic_DNA"/>
</dbReference>
<feature type="domain" description="Transposase zinc-binding" evidence="2">
    <location>
        <begin position="7"/>
        <end position="98"/>
    </location>
</feature>
<dbReference type="InterPro" id="IPR007069">
    <property type="entry name" value="Transposase_32"/>
</dbReference>
<dbReference type="Pfam" id="PF14319">
    <property type="entry name" value="Zn_Tnp_IS91"/>
    <property type="match status" value="1"/>
</dbReference>
<dbReference type="PANTHER" id="PTHR37023">
    <property type="entry name" value="TRANSPOSASE"/>
    <property type="match status" value="1"/>
</dbReference>
<dbReference type="AlphaFoldDB" id="A0A6M0K8H9"/>
<dbReference type="GO" id="GO:0003677">
    <property type="term" value="F:DNA binding"/>
    <property type="evidence" value="ECO:0007669"/>
    <property type="project" value="InterPro"/>
</dbReference>
<name>A0A6M0K8H9_9GAMM</name>
<gene>
    <name evidence="3" type="ORF">G3446_26445</name>
</gene>
<dbReference type="GO" id="GO:0004803">
    <property type="term" value="F:transposase activity"/>
    <property type="evidence" value="ECO:0007669"/>
    <property type="project" value="InterPro"/>
</dbReference>
<dbReference type="Proteomes" id="UP000483379">
    <property type="component" value="Unassembled WGS sequence"/>
</dbReference>
<proteinExistence type="predicted"/>
<evidence type="ECO:0000259" key="1">
    <source>
        <dbReference type="Pfam" id="PF04986"/>
    </source>
</evidence>
<accession>A0A6M0K8H9</accession>
<protein>
    <submittedName>
        <fullName evidence="3">IS91 family transposase</fullName>
    </submittedName>
</protein>
<keyword evidence="4" id="KW-1185">Reference proteome</keyword>
<reference evidence="3 4" key="1">
    <citation type="submission" date="2020-02" db="EMBL/GenBank/DDBJ databases">
        <title>Genome sequences of Thiorhodococcus mannitoliphagus and Thiorhodococcus minor, purple sulfur photosynthetic bacteria in the gammaproteobacterial family, Chromatiaceae.</title>
        <authorList>
            <person name="Aviles F.A."/>
            <person name="Meyer T.E."/>
            <person name="Kyndt J.A."/>
        </authorList>
    </citation>
    <scope>NUCLEOTIDE SEQUENCE [LARGE SCALE GENOMIC DNA]</scope>
    <source>
        <strain evidence="3 4">DSM 11518</strain>
    </source>
</reference>
<sequence>MILLSSIITTFKAAYLAQMGDSILPSQRKALEALQTCRTSASPVMRAQCSACDHTERVPHSCGHRACPHCQHHESQQWIERQLARQVPATYFLLTFTVPEALRSLVWSNQQALYDHLIRASWETVRTFARNDNALQGEAGAIAVLHTHSRRLDFHPHVHLVVPAAAIDPDKKLWRTKSAKRGYLFNHKALAKVFRAKLLEAITAAGLTLPSGLPSAWVVDCKNVGRGEKALIYLGRYLYRGVIQEKDIVSCENGQVTFRYRDAKRKRLEYRTLPGARFLALVLAHVLPKGFRRTRNYGFLHPNSKRAIAVLQWLFGLDPKRLIAQLKPRPKLKCPCCGAEMVSVQTRLPPRSLQPTLRPTLEAAQAVVM</sequence>
<dbReference type="InterPro" id="IPR026889">
    <property type="entry name" value="Zn_Tnp"/>
</dbReference>
<evidence type="ECO:0000313" key="3">
    <source>
        <dbReference type="EMBL" id="NEV65323.1"/>
    </source>
</evidence>